<feature type="signal peptide" evidence="2">
    <location>
        <begin position="1"/>
        <end position="26"/>
    </location>
</feature>
<dbReference type="Proteomes" id="UP001501444">
    <property type="component" value="Unassembled WGS sequence"/>
</dbReference>
<accession>A0ABN3HT16</accession>
<evidence type="ECO:0000313" key="4">
    <source>
        <dbReference type="Proteomes" id="UP001501444"/>
    </source>
</evidence>
<dbReference type="InterPro" id="IPR001791">
    <property type="entry name" value="Laminin_G"/>
</dbReference>
<gene>
    <name evidence="3" type="ORF">GCM10010170_097930</name>
</gene>
<dbReference type="SUPFAM" id="SSF49899">
    <property type="entry name" value="Concanavalin A-like lectins/glucanases"/>
    <property type="match status" value="1"/>
</dbReference>
<feature type="region of interest" description="Disordered" evidence="1">
    <location>
        <begin position="47"/>
        <end position="66"/>
    </location>
</feature>
<feature type="chain" id="PRO_5045193888" description="Concanavalin A-like lectin/glucanase superfamily protein" evidence="2">
    <location>
        <begin position="27"/>
        <end position="243"/>
    </location>
</feature>
<dbReference type="InterPro" id="IPR013320">
    <property type="entry name" value="ConA-like_dom_sf"/>
</dbReference>
<name>A0ABN3HT16_9ACTN</name>
<keyword evidence="2" id="KW-0732">Signal</keyword>
<evidence type="ECO:0000256" key="1">
    <source>
        <dbReference type="SAM" id="MobiDB-lite"/>
    </source>
</evidence>
<dbReference type="RefSeq" id="WP_344619600.1">
    <property type="nucleotide sequence ID" value="NZ_BAAARV010000104.1"/>
</dbReference>
<evidence type="ECO:0000313" key="3">
    <source>
        <dbReference type="EMBL" id="GAA2387151.1"/>
    </source>
</evidence>
<reference evidence="3 4" key="1">
    <citation type="journal article" date="2019" name="Int. J. Syst. Evol. Microbiol.">
        <title>The Global Catalogue of Microorganisms (GCM) 10K type strain sequencing project: providing services to taxonomists for standard genome sequencing and annotation.</title>
        <authorList>
            <consortium name="The Broad Institute Genomics Platform"/>
            <consortium name="The Broad Institute Genome Sequencing Center for Infectious Disease"/>
            <person name="Wu L."/>
            <person name="Ma J."/>
        </authorList>
    </citation>
    <scope>NUCLEOTIDE SEQUENCE [LARGE SCALE GENOMIC DNA]</scope>
    <source>
        <strain evidence="3 4">JCM 3272</strain>
    </source>
</reference>
<proteinExistence type="predicted"/>
<sequence length="243" mass="24652">MKAWGILTAALTGATALVSWSSPAGADATAAPVVIAHYTFDKAKAGDPVTDDSGHGHTLTPSASHGGKVKLRSRAKGHAAAFPARCTGGKCPHAVLQSPDAPELNPGANPIRYGATVKLAKGQTGPGENILQKGYSAAGSQYKLQVDGKPGRPSCVVSDNVAVGIHVALSDVSIADGKWHTLECRRAGATLTLLVDGAVHATTAIPATLSITNTVPLSLGGKGDGTDNDQFHGTLDDVWIALG</sequence>
<protein>
    <recommendedName>
        <fullName evidence="5">Concanavalin A-like lectin/glucanase superfamily protein</fullName>
    </recommendedName>
</protein>
<dbReference type="Gene3D" id="2.60.120.200">
    <property type="match status" value="1"/>
</dbReference>
<evidence type="ECO:0008006" key="5">
    <source>
        <dbReference type="Google" id="ProtNLM"/>
    </source>
</evidence>
<dbReference type="EMBL" id="BAAARV010000104">
    <property type="protein sequence ID" value="GAA2387151.1"/>
    <property type="molecule type" value="Genomic_DNA"/>
</dbReference>
<keyword evidence="4" id="KW-1185">Reference proteome</keyword>
<organism evidence="3 4">
    <name type="scientific">Dactylosporangium salmoneum</name>
    <dbReference type="NCBI Taxonomy" id="53361"/>
    <lineage>
        <taxon>Bacteria</taxon>
        <taxon>Bacillati</taxon>
        <taxon>Actinomycetota</taxon>
        <taxon>Actinomycetes</taxon>
        <taxon>Micromonosporales</taxon>
        <taxon>Micromonosporaceae</taxon>
        <taxon>Dactylosporangium</taxon>
    </lineage>
</organism>
<evidence type="ECO:0000256" key="2">
    <source>
        <dbReference type="SAM" id="SignalP"/>
    </source>
</evidence>
<dbReference type="CDD" id="cd00110">
    <property type="entry name" value="LamG"/>
    <property type="match status" value="1"/>
</dbReference>
<comment type="caution">
    <text evidence="3">The sequence shown here is derived from an EMBL/GenBank/DDBJ whole genome shotgun (WGS) entry which is preliminary data.</text>
</comment>
<dbReference type="Pfam" id="PF13385">
    <property type="entry name" value="Laminin_G_3"/>
    <property type="match status" value="1"/>
</dbReference>